<dbReference type="RefSeq" id="WP_149300987.1">
    <property type="nucleotide sequence ID" value="NZ_VTWH01000003.1"/>
</dbReference>
<comment type="caution">
    <text evidence="1">The sequence shown here is derived from an EMBL/GenBank/DDBJ whole genome shotgun (WGS) entry which is preliminary data.</text>
</comment>
<accession>A0A5B0DTF3</accession>
<dbReference type="EMBL" id="VTWH01000003">
    <property type="protein sequence ID" value="KAA0969703.1"/>
    <property type="molecule type" value="Genomic_DNA"/>
</dbReference>
<dbReference type="Gene3D" id="3.90.550.10">
    <property type="entry name" value="Spore Coat Polysaccharide Biosynthesis Protein SpsA, Chain A"/>
    <property type="match status" value="1"/>
</dbReference>
<evidence type="ECO:0008006" key="3">
    <source>
        <dbReference type="Google" id="ProtNLM"/>
    </source>
</evidence>
<dbReference type="OrthoDB" id="5672604at2"/>
<organism evidence="1 2">
    <name type="scientific">Aureimonas fodinaquatilis</name>
    <dbReference type="NCBI Taxonomy" id="2565783"/>
    <lineage>
        <taxon>Bacteria</taxon>
        <taxon>Pseudomonadati</taxon>
        <taxon>Pseudomonadota</taxon>
        <taxon>Alphaproteobacteria</taxon>
        <taxon>Hyphomicrobiales</taxon>
        <taxon>Aurantimonadaceae</taxon>
        <taxon>Aureimonas</taxon>
    </lineage>
</organism>
<proteinExistence type="predicted"/>
<reference evidence="1 2" key="1">
    <citation type="submission" date="2019-08" db="EMBL/GenBank/DDBJ databases">
        <title>Aureimonas fodiniaquatilis sp. nov., isolated from a coal mine wastewater.</title>
        <authorList>
            <person name="Kim W."/>
        </authorList>
    </citation>
    <scope>NUCLEOTIDE SEQUENCE [LARGE SCALE GENOMIC DNA]</scope>
    <source>
        <strain evidence="1 2">CAU 1482</strain>
    </source>
</reference>
<dbReference type="InterPro" id="IPR029044">
    <property type="entry name" value="Nucleotide-diphossugar_trans"/>
</dbReference>
<dbReference type="Proteomes" id="UP000324738">
    <property type="component" value="Unassembled WGS sequence"/>
</dbReference>
<evidence type="ECO:0000313" key="2">
    <source>
        <dbReference type="Proteomes" id="UP000324738"/>
    </source>
</evidence>
<dbReference type="SUPFAM" id="SSF53448">
    <property type="entry name" value="Nucleotide-diphospho-sugar transferases"/>
    <property type="match status" value="1"/>
</dbReference>
<keyword evidence="2" id="KW-1185">Reference proteome</keyword>
<gene>
    <name evidence="1" type="ORF">FPY71_14385</name>
</gene>
<sequence>MSLRENMEKAVSYVRRHLPTTNEIEAIAENEPEPDRKIKKVVFCIDHVGLYNETAQWLKVALRSVAANTNLTPMVLYSGDEIEVCQAIAGPEIQVINTRTRLHAVIAETRASGTFLPPHAEGAFLRYEIPSLFPDDSHILYADCDTYFFATPICPETFDGAVGCVPSSQKASGDYHFNSGIIIFNTAEFRKSEDDLFSFFAKTLGNWLPSSVDERAFNAFWGQGIYVLPRSLNWRPRWGFEENIEILHLHGFKTNVVALLEGDTRNISRSVLDDYIYELAREYSSSTYKVWQYLDLMYNKGHLSDTAMESVYLRLKDTLQTDKLLAYLFRSISELSGGAHQLLKSADEGTQSNTIKIIPPTDNVEYIRIHPCTKVGKGVIRIVLPIETNSKEFEIQRNSSLDIEVYDDDDNEIVIHWAGIGLDCHMTLTSANPDTPQLHIKEIIITQEPSTVAPVYYRNDAGHEFQIPAE</sequence>
<dbReference type="AlphaFoldDB" id="A0A5B0DTF3"/>
<name>A0A5B0DTF3_9HYPH</name>
<protein>
    <recommendedName>
        <fullName evidence="3">Glycosyl transferase</fullName>
    </recommendedName>
</protein>
<evidence type="ECO:0000313" key="1">
    <source>
        <dbReference type="EMBL" id="KAA0969703.1"/>
    </source>
</evidence>